<feature type="domain" description="Thioredoxin" evidence="8">
    <location>
        <begin position="82"/>
        <end position="218"/>
    </location>
</feature>
<dbReference type="InterPro" id="IPR050553">
    <property type="entry name" value="Thioredoxin_ResA/DsbE_sf"/>
</dbReference>
<dbReference type="CDD" id="cd02966">
    <property type="entry name" value="TlpA_like_family"/>
    <property type="match status" value="1"/>
</dbReference>
<dbReference type="InterPro" id="IPR000866">
    <property type="entry name" value="AhpC/TSA"/>
</dbReference>
<dbReference type="InterPro" id="IPR013766">
    <property type="entry name" value="Thioredoxin_domain"/>
</dbReference>
<keyword evidence="3" id="KW-0735">Signal-anchor</keyword>
<evidence type="ECO:0000259" key="8">
    <source>
        <dbReference type="PROSITE" id="PS51352"/>
    </source>
</evidence>
<keyword evidence="5" id="KW-0676">Redox-active center</keyword>
<evidence type="ECO:0000256" key="1">
    <source>
        <dbReference type="ARBA" id="ARBA00004196"/>
    </source>
</evidence>
<evidence type="ECO:0000256" key="5">
    <source>
        <dbReference type="ARBA" id="ARBA00023284"/>
    </source>
</evidence>
<dbReference type="GO" id="GO:0030313">
    <property type="term" value="C:cell envelope"/>
    <property type="evidence" value="ECO:0007669"/>
    <property type="project" value="UniProtKB-SubCell"/>
</dbReference>
<gene>
    <name evidence="9" type="ORF">EII34_07435</name>
</gene>
<organism evidence="9 10">
    <name type="scientific">Arachnia propionica</name>
    <dbReference type="NCBI Taxonomy" id="1750"/>
    <lineage>
        <taxon>Bacteria</taxon>
        <taxon>Bacillati</taxon>
        <taxon>Actinomycetota</taxon>
        <taxon>Actinomycetes</taxon>
        <taxon>Propionibacteriales</taxon>
        <taxon>Propionibacteriaceae</taxon>
        <taxon>Arachnia</taxon>
    </lineage>
</organism>
<dbReference type="PANTHER" id="PTHR42852">
    <property type="entry name" value="THIOL:DISULFIDE INTERCHANGE PROTEIN DSBE"/>
    <property type="match status" value="1"/>
</dbReference>
<dbReference type="Pfam" id="PF00578">
    <property type="entry name" value="AhpC-TSA"/>
    <property type="match status" value="1"/>
</dbReference>
<dbReference type="EMBL" id="RQZG01000007">
    <property type="protein sequence ID" value="RRD05257.1"/>
    <property type="molecule type" value="Genomic_DNA"/>
</dbReference>
<keyword evidence="4" id="KW-1015">Disulfide bond</keyword>
<evidence type="ECO:0000256" key="4">
    <source>
        <dbReference type="ARBA" id="ARBA00023157"/>
    </source>
</evidence>
<dbReference type="Gene3D" id="3.40.30.10">
    <property type="entry name" value="Glutaredoxin"/>
    <property type="match status" value="1"/>
</dbReference>
<proteinExistence type="predicted"/>
<name>A0A3P1T6W5_9ACTN</name>
<dbReference type="PANTHER" id="PTHR42852:SF6">
    <property type="entry name" value="THIOL:DISULFIDE INTERCHANGE PROTEIN DSBE"/>
    <property type="match status" value="1"/>
</dbReference>
<keyword evidence="7" id="KW-0472">Membrane</keyword>
<keyword evidence="2" id="KW-0201">Cytochrome c-type biogenesis</keyword>
<evidence type="ECO:0000256" key="6">
    <source>
        <dbReference type="SAM" id="MobiDB-lite"/>
    </source>
</evidence>
<evidence type="ECO:0000256" key="2">
    <source>
        <dbReference type="ARBA" id="ARBA00022748"/>
    </source>
</evidence>
<dbReference type="OrthoDB" id="9790194at2"/>
<feature type="transmembrane region" description="Helical" evidence="7">
    <location>
        <begin position="34"/>
        <end position="55"/>
    </location>
</feature>
<feature type="region of interest" description="Disordered" evidence="6">
    <location>
        <begin position="1"/>
        <end position="23"/>
    </location>
</feature>
<evidence type="ECO:0000313" key="10">
    <source>
        <dbReference type="Proteomes" id="UP000280819"/>
    </source>
</evidence>
<evidence type="ECO:0000313" key="9">
    <source>
        <dbReference type="EMBL" id="RRD05257.1"/>
    </source>
</evidence>
<keyword evidence="7" id="KW-1133">Transmembrane helix</keyword>
<dbReference type="GO" id="GO:0016209">
    <property type="term" value="F:antioxidant activity"/>
    <property type="evidence" value="ECO:0007669"/>
    <property type="project" value="InterPro"/>
</dbReference>
<protein>
    <submittedName>
        <fullName evidence="9">TlpA family protein disulfide reductase</fullName>
    </submittedName>
</protein>
<dbReference type="GO" id="GO:0016491">
    <property type="term" value="F:oxidoreductase activity"/>
    <property type="evidence" value="ECO:0007669"/>
    <property type="project" value="InterPro"/>
</dbReference>
<keyword evidence="7" id="KW-0812">Transmembrane</keyword>
<dbReference type="PROSITE" id="PS51352">
    <property type="entry name" value="THIOREDOXIN_2"/>
    <property type="match status" value="1"/>
</dbReference>
<sequence>MTEFLETEESTPPPSRTQDPAEPAWRARIRSSTFGQTAVVLVAAFAIAIAAWWVVKPADQERSQARGEAMSAVEVDGVQQPPRIGEQAPAFTATDIDGRPVSLEELRGEPVWLLFMATWCTGCRTEMPDVQAAATAMPGVKLVVVYVGENQAGVSDYSKRVGNDFPEIADQSQQISAAYGIMGVPSHHFIDAEGVVRQSHVGVLSPDAMTEALKSVTPLQ</sequence>
<dbReference type="InterPro" id="IPR036249">
    <property type="entry name" value="Thioredoxin-like_sf"/>
</dbReference>
<accession>A0A3P1T6W5</accession>
<dbReference type="GO" id="GO:0017004">
    <property type="term" value="P:cytochrome complex assembly"/>
    <property type="evidence" value="ECO:0007669"/>
    <property type="project" value="UniProtKB-KW"/>
</dbReference>
<evidence type="ECO:0000256" key="7">
    <source>
        <dbReference type="SAM" id="Phobius"/>
    </source>
</evidence>
<evidence type="ECO:0000256" key="3">
    <source>
        <dbReference type="ARBA" id="ARBA00022968"/>
    </source>
</evidence>
<comment type="subcellular location">
    <subcellularLocation>
        <location evidence="1">Cell envelope</location>
    </subcellularLocation>
</comment>
<dbReference type="Proteomes" id="UP000280819">
    <property type="component" value="Unassembled WGS sequence"/>
</dbReference>
<dbReference type="AlphaFoldDB" id="A0A3P1T6W5"/>
<comment type="caution">
    <text evidence="9">The sequence shown here is derived from an EMBL/GenBank/DDBJ whole genome shotgun (WGS) entry which is preliminary data.</text>
</comment>
<reference evidence="9 10" key="1">
    <citation type="submission" date="2018-11" db="EMBL/GenBank/DDBJ databases">
        <title>Genomes From Bacteria Associated with the Canine Oral Cavity: a Test Case for Automated Genome-Based Taxonomic Assignment.</title>
        <authorList>
            <person name="Coil D.A."/>
            <person name="Jospin G."/>
            <person name="Darling A.E."/>
            <person name="Wallis C."/>
            <person name="Davis I.J."/>
            <person name="Harris S."/>
            <person name="Eisen J.A."/>
            <person name="Holcombe L.J."/>
            <person name="O'Flynn C."/>
        </authorList>
    </citation>
    <scope>NUCLEOTIDE SEQUENCE [LARGE SCALE GENOMIC DNA]</scope>
    <source>
        <strain evidence="9 10">OH887_COT-365</strain>
    </source>
</reference>
<dbReference type="SUPFAM" id="SSF52833">
    <property type="entry name" value="Thioredoxin-like"/>
    <property type="match status" value="1"/>
</dbReference>